<accession>A0AAV9CJ26</accession>
<reference evidence="2" key="1">
    <citation type="journal article" date="2023" name="Nat. Commun.">
        <title>Diploid and tetraploid genomes of Acorus and the evolution of monocots.</title>
        <authorList>
            <person name="Ma L."/>
            <person name="Liu K.W."/>
            <person name="Li Z."/>
            <person name="Hsiao Y.Y."/>
            <person name="Qi Y."/>
            <person name="Fu T."/>
            <person name="Tang G.D."/>
            <person name="Zhang D."/>
            <person name="Sun W.H."/>
            <person name="Liu D.K."/>
            <person name="Li Y."/>
            <person name="Chen G.Z."/>
            <person name="Liu X.D."/>
            <person name="Liao X.Y."/>
            <person name="Jiang Y.T."/>
            <person name="Yu X."/>
            <person name="Hao Y."/>
            <person name="Huang J."/>
            <person name="Zhao X.W."/>
            <person name="Ke S."/>
            <person name="Chen Y.Y."/>
            <person name="Wu W.L."/>
            <person name="Hsu J.L."/>
            <person name="Lin Y.F."/>
            <person name="Huang M.D."/>
            <person name="Li C.Y."/>
            <person name="Huang L."/>
            <person name="Wang Z.W."/>
            <person name="Zhao X."/>
            <person name="Zhong W.Y."/>
            <person name="Peng D.H."/>
            <person name="Ahmad S."/>
            <person name="Lan S."/>
            <person name="Zhang J.S."/>
            <person name="Tsai W.C."/>
            <person name="Van de Peer Y."/>
            <person name="Liu Z.J."/>
        </authorList>
    </citation>
    <scope>NUCLEOTIDE SEQUENCE</scope>
    <source>
        <strain evidence="2">CP</strain>
    </source>
</reference>
<dbReference type="AlphaFoldDB" id="A0AAV9CJ26"/>
<dbReference type="InterPro" id="IPR040304">
    <property type="entry name" value="ATG8-IP-1/2"/>
</dbReference>
<protein>
    <recommendedName>
        <fullName evidence="4">ATG8-interacting protein 1</fullName>
    </recommendedName>
</protein>
<dbReference type="PANTHER" id="PTHR34797:SF1">
    <property type="entry name" value="ATG8-INTERACTING PROTEIN 2"/>
    <property type="match status" value="1"/>
</dbReference>
<evidence type="ECO:0000313" key="2">
    <source>
        <dbReference type="EMBL" id="KAK1289056.1"/>
    </source>
</evidence>
<comment type="caution">
    <text evidence="2">The sequence shown here is derived from an EMBL/GenBank/DDBJ whole genome shotgun (WGS) entry which is preliminary data.</text>
</comment>
<dbReference type="PANTHER" id="PTHR34797">
    <property type="entry name" value="ATG8-INTERACTING PROTEIN 2"/>
    <property type="match status" value="1"/>
</dbReference>
<evidence type="ECO:0000313" key="3">
    <source>
        <dbReference type="Proteomes" id="UP001180020"/>
    </source>
</evidence>
<evidence type="ECO:0000256" key="1">
    <source>
        <dbReference type="SAM" id="MobiDB-lite"/>
    </source>
</evidence>
<keyword evidence="3" id="KW-1185">Reference proteome</keyword>
<feature type="region of interest" description="Disordered" evidence="1">
    <location>
        <begin position="33"/>
        <end position="53"/>
    </location>
</feature>
<proteinExistence type="predicted"/>
<dbReference type="EMBL" id="JAUJYO010000018">
    <property type="protein sequence ID" value="KAK1289056.1"/>
    <property type="molecule type" value="Genomic_DNA"/>
</dbReference>
<name>A0AAV9CJ26_ACOCL</name>
<reference evidence="2" key="2">
    <citation type="submission" date="2023-06" db="EMBL/GenBank/DDBJ databases">
        <authorList>
            <person name="Ma L."/>
            <person name="Liu K.-W."/>
            <person name="Li Z."/>
            <person name="Hsiao Y.-Y."/>
            <person name="Qi Y."/>
            <person name="Fu T."/>
            <person name="Tang G."/>
            <person name="Zhang D."/>
            <person name="Sun W.-H."/>
            <person name="Liu D.-K."/>
            <person name="Li Y."/>
            <person name="Chen G.-Z."/>
            <person name="Liu X.-D."/>
            <person name="Liao X.-Y."/>
            <person name="Jiang Y.-T."/>
            <person name="Yu X."/>
            <person name="Hao Y."/>
            <person name="Huang J."/>
            <person name="Zhao X.-W."/>
            <person name="Ke S."/>
            <person name="Chen Y.-Y."/>
            <person name="Wu W.-L."/>
            <person name="Hsu J.-L."/>
            <person name="Lin Y.-F."/>
            <person name="Huang M.-D."/>
            <person name="Li C.-Y."/>
            <person name="Huang L."/>
            <person name="Wang Z.-W."/>
            <person name="Zhao X."/>
            <person name="Zhong W.-Y."/>
            <person name="Peng D.-H."/>
            <person name="Ahmad S."/>
            <person name="Lan S."/>
            <person name="Zhang J.-S."/>
            <person name="Tsai W.-C."/>
            <person name="Van De Peer Y."/>
            <person name="Liu Z.-J."/>
        </authorList>
    </citation>
    <scope>NUCLEOTIDE SEQUENCE</scope>
    <source>
        <strain evidence="2">CP</strain>
        <tissue evidence="2">Leaves</tissue>
    </source>
</reference>
<dbReference type="Proteomes" id="UP001180020">
    <property type="component" value="Unassembled WGS sequence"/>
</dbReference>
<gene>
    <name evidence="2" type="ORF">QJS10_CPB18g01613</name>
</gene>
<sequence>MSDKKSEGGDTSSCGNEWEVVSLTASAYAAAPGSNEFVPTDANNDKELTGDQQAPSSAMFMSKHFMFPPGQLENLPIKPECIDICDESADQGKDFCKESQVDLEDMIGCGKAEQQGWGIKGISEIEEVHGIHFFNKGKSISMRGIDFEESKTFQGLNLVLEEQSIYGGAGYGSIHPEEHISGPDGYDEDTIVLESDQLNIDAYSDTSKSPKLGKDNKCNGSGIPCEAWWKRQASFLYAHAKEANTFWSVCIASALMGLVVLGQRWQQERWQIQQLKWHFSISDEMLHRIFPRFKEALAGSHHHRVPLVRTAPGTF</sequence>
<organism evidence="2 3">
    <name type="scientific">Acorus calamus</name>
    <name type="common">Sweet flag</name>
    <dbReference type="NCBI Taxonomy" id="4465"/>
    <lineage>
        <taxon>Eukaryota</taxon>
        <taxon>Viridiplantae</taxon>
        <taxon>Streptophyta</taxon>
        <taxon>Embryophyta</taxon>
        <taxon>Tracheophyta</taxon>
        <taxon>Spermatophyta</taxon>
        <taxon>Magnoliopsida</taxon>
        <taxon>Liliopsida</taxon>
        <taxon>Acoraceae</taxon>
        <taxon>Acorus</taxon>
    </lineage>
</organism>
<evidence type="ECO:0008006" key="4">
    <source>
        <dbReference type="Google" id="ProtNLM"/>
    </source>
</evidence>